<proteinExistence type="inferred from homology"/>
<dbReference type="Pfam" id="PF09430">
    <property type="entry name" value="EMC7_beta-sandw"/>
    <property type="match status" value="1"/>
</dbReference>
<evidence type="ECO:0000256" key="2">
    <source>
        <dbReference type="ARBA" id="ARBA00008880"/>
    </source>
</evidence>
<protein>
    <recommendedName>
        <fullName evidence="10">ER membrane protein complex subunit 7 beta-sandwich domain-containing protein</fullName>
    </recommendedName>
</protein>
<dbReference type="InterPro" id="IPR039163">
    <property type="entry name" value="EMC7"/>
</dbReference>
<keyword evidence="4 9" id="KW-0732">Signal</keyword>
<keyword evidence="12" id="KW-1185">Reference proteome</keyword>
<evidence type="ECO:0000256" key="9">
    <source>
        <dbReference type="SAM" id="SignalP"/>
    </source>
</evidence>
<evidence type="ECO:0000313" key="11">
    <source>
        <dbReference type="EMBL" id="CAG9800000.1"/>
    </source>
</evidence>
<accession>A0A9N9RNI8</accession>
<dbReference type="Proteomes" id="UP001153620">
    <property type="component" value="Chromosome 1"/>
</dbReference>
<sequence>MKNFLIILLISLVCVSKTFSQDTDIEESSTNEYQVEGKVFAPELASDENYKNWVQNTDILLHTGNSGIFKGFLKSDGSFVINKVPSGSFILEVHNPDYVYEQVRVEINNKGKFRARKVSHIQPSQVIQLPYPLKLKAMTTFRYFQQREQWKITDFLFSPMVLMMILPLVLLVLLPKIMNDPEAKKELENMQLPGLGSEMPDMSEMLSKFLGGGTSAPKQQVQQSERSKNKKRSNNN</sequence>
<feature type="domain" description="ER membrane protein complex subunit 7 beta-sandwich" evidence="10">
    <location>
        <begin position="50"/>
        <end position="163"/>
    </location>
</feature>
<evidence type="ECO:0000256" key="7">
    <source>
        <dbReference type="SAM" id="MobiDB-lite"/>
    </source>
</evidence>
<reference evidence="11" key="2">
    <citation type="submission" date="2022-10" db="EMBL/GenBank/DDBJ databases">
        <authorList>
            <consortium name="ENA_rothamsted_submissions"/>
            <consortium name="culmorum"/>
            <person name="King R."/>
        </authorList>
    </citation>
    <scope>NUCLEOTIDE SEQUENCE</scope>
</reference>
<organism evidence="11 12">
    <name type="scientific">Chironomus riparius</name>
    <dbReference type="NCBI Taxonomy" id="315576"/>
    <lineage>
        <taxon>Eukaryota</taxon>
        <taxon>Metazoa</taxon>
        <taxon>Ecdysozoa</taxon>
        <taxon>Arthropoda</taxon>
        <taxon>Hexapoda</taxon>
        <taxon>Insecta</taxon>
        <taxon>Pterygota</taxon>
        <taxon>Neoptera</taxon>
        <taxon>Endopterygota</taxon>
        <taxon>Diptera</taxon>
        <taxon>Nematocera</taxon>
        <taxon>Chironomoidea</taxon>
        <taxon>Chironomidae</taxon>
        <taxon>Chironominae</taxon>
        <taxon>Chironomus</taxon>
    </lineage>
</organism>
<comment type="similarity">
    <text evidence="2">Belongs to the EMC7 family.</text>
</comment>
<evidence type="ECO:0000259" key="10">
    <source>
        <dbReference type="Pfam" id="PF09430"/>
    </source>
</evidence>
<evidence type="ECO:0000256" key="1">
    <source>
        <dbReference type="ARBA" id="ARBA00004167"/>
    </source>
</evidence>
<reference evidence="11" key="1">
    <citation type="submission" date="2022-01" db="EMBL/GenBank/DDBJ databases">
        <authorList>
            <person name="King R."/>
        </authorList>
    </citation>
    <scope>NUCLEOTIDE SEQUENCE</scope>
</reference>
<evidence type="ECO:0000313" key="12">
    <source>
        <dbReference type="Proteomes" id="UP001153620"/>
    </source>
</evidence>
<evidence type="ECO:0000256" key="6">
    <source>
        <dbReference type="ARBA" id="ARBA00023136"/>
    </source>
</evidence>
<keyword evidence="5 8" id="KW-1133">Transmembrane helix</keyword>
<comment type="subcellular location">
    <subcellularLocation>
        <location evidence="1">Membrane</location>
        <topology evidence="1">Single-pass membrane protein</topology>
    </subcellularLocation>
</comment>
<name>A0A9N9RNI8_9DIPT</name>
<feature type="region of interest" description="Disordered" evidence="7">
    <location>
        <begin position="193"/>
        <end position="236"/>
    </location>
</feature>
<dbReference type="AlphaFoldDB" id="A0A9N9RNI8"/>
<evidence type="ECO:0000256" key="8">
    <source>
        <dbReference type="SAM" id="Phobius"/>
    </source>
</evidence>
<dbReference type="GO" id="GO:0072546">
    <property type="term" value="C:EMC complex"/>
    <property type="evidence" value="ECO:0007669"/>
    <property type="project" value="TreeGrafter"/>
</dbReference>
<dbReference type="InterPro" id="IPR019008">
    <property type="entry name" value="Beta_sandwich_EMC7"/>
</dbReference>
<evidence type="ECO:0000256" key="5">
    <source>
        <dbReference type="ARBA" id="ARBA00022989"/>
    </source>
</evidence>
<feature type="signal peptide" evidence="9">
    <location>
        <begin position="1"/>
        <end position="20"/>
    </location>
</feature>
<gene>
    <name evidence="11" type="ORF">CHIRRI_LOCUS2954</name>
</gene>
<dbReference type="PANTHER" id="PTHR13605:SF4">
    <property type="entry name" value="ER MEMBRANE PROTEIN COMPLEX SUBUNIT 7"/>
    <property type="match status" value="1"/>
</dbReference>
<keyword evidence="6 8" id="KW-0472">Membrane</keyword>
<dbReference type="PANTHER" id="PTHR13605">
    <property type="entry name" value="ER MEMBRANE PROTEIN COMPLEX SUBUNIT 7"/>
    <property type="match status" value="1"/>
</dbReference>
<feature type="transmembrane region" description="Helical" evidence="8">
    <location>
        <begin position="155"/>
        <end position="174"/>
    </location>
</feature>
<dbReference type="EMBL" id="OU895877">
    <property type="protein sequence ID" value="CAG9800000.1"/>
    <property type="molecule type" value="Genomic_DNA"/>
</dbReference>
<keyword evidence="3 8" id="KW-0812">Transmembrane</keyword>
<evidence type="ECO:0000256" key="3">
    <source>
        <dbReference type="ARBA" id="ARBA00022692"/>
    </source>
</evidence>
<feature type="chain" id="PRO_5040250485" description="ER membrane protein complex subunit 7 beta-sandwich domain-containing protein" evidence="9">
    <location>
        <begin position="21"/>
        <end position="236"/>
    </location>
</feature>
<dbReference type="OrthoDB" id="27095at2759"/>
<evidence type="ECO:0000256" key="4">
    <source>
        <dbReference type="ARBA" id="ARBA00022729"/>
    </source>
</evidence>